<proteinExistence type="predicted"/>
<accession>A0A151SGW9</accession>
<sequence>MSSIYVIIHFDGAINNYPNVSPLISRDHNKLRSRMISQTIHEIIEADPSTLISIIIAYIKSTMGYTISYKKGWLAKQLAIENIFGNWEESYHKLPSLLQALQLYVPGFI</sequence>
<dbReference type="Gramene" id="C.cajan_00245.t">
    <property type="protein sequence ID" value="C.cajan_00245.t.cds1"/>
    <property type="gene ID" value="C.cajan_00245"/>
</dbReference>
<name>A0A151SGW9_CAJCA</name>
<keyword evidence="2" id="KW-1185">Reference proteome</keyword>
<evidence type="ECO:0000313" key="1">
    <source>
        <dbReference type="EMBL" id="KYP54080.1"/>
    </source>
</evidence>
<dbReference type="EMBL" id="CM003613">
    <property type="protein sequence ID" value="KYP54080.1"/>
    <property type="molecule type" value="Genomic_DNA"/>
</dbReference>
<organism evidence="1 2">
    <name type="scientific">Cajanus cajan</name>
    <name type="common">Pigeon pea</name>
    <name type="synonym">Cajanus indicus</name>
    <dbReference type="NCBI Taxonomy" id="3821"/>
    <lineage>
        <taxon>Eukaryota</taxon>
        <taxon>Viridiplantae</taxon>
        <taxon>Streptophyta</taxon>
        <taxon>Embryophyta</taxon>
        <taxon>Tracheophyta</taxon>
        <taxon>Spermatophyta</taxon>
        <taxon>Magnoliopsida</taxon>
        <taxon>eudicotyledons</taxon>
        <taxon>Gunneridae</taxon>
        <taxon>Pentapetalae</taxon>
        <taxon>rosids</taxon>
        <taxon>fabids</taxon>
        <taxon>Fabales</taxon>
        <taxon>Fabaceae</taxon>
        <taxon>Papilionoideae</taxon>
        <taxon>50 kb inversion clade</taxon>
        <taxon>NPAAA clade</taxon>
        <taxon>indigoferoid/millettioid clade</taxon>
        <taxon>Phaseoleae</taxon>
        <taxon>Cajanus</taxon>
    </lineage>
</organism>
<dbReference type="AlphaFoldDB" id="A0A151SGW9"/>
<gene>
    <name evidence="1" type="ORF">KK1_000249</name>
</gene>
<dbReference type="Proteomes" id="UP000075243">
    <property type="component" value="Chromosome 11"/>
</dbReference>
<reference evidence="1 2" key="1">
    <citation type="journal article" date="2012" name="Nat. Biotechnol.">
        <title>Draft genome sequence of pigeonpea (Cajanus cajan), an orphan legume crop of resource-poor farmers.</title>
        <authorList>
            <person name="Varshney R.K."/>
            <person name="Chen W."/>
            <person name="Li Y."/>
            <person name="Bharti A.K."/>
            <person name="Saxena R.K."/>
            <person name="Schlueter J.A."/>
            <person name="Donoghue M.T."/>
            <person name="Azam S."/>
            <person name="Fan G."/>
            <person name="Whaley A.M."/>
            <person name="Farmer A.D."/>
            <person name="Sheridan J."/>
            <person name="Iwata A."/>
            <person name="Tuteja R."/>
            <person name="Penmetsa R.V."/>
            <person name="Wu W."/>
            <person name="Upadhyaya H.D."/>
            <person name="Yang S.P."/>
            <person name="Shah T."/>
            <person name="Saxena K.B."/>
            <person name="Michael T."/>
            <person name="McCombie W.R."/>
            <person name="Yang B."/>
            <person name="Zhang G."/>
            <person name="Yang H."/>
            <person name="Wang J."/>
            <person name="Spillane C."/>
            <person name="Cook D.R."/>
            <person name="May G.D."/>
            <person name="Xu X."/>
            <person name="Jackson S.A."/>
        </authorList>
    </citation>
    <scope>NUCLEOTIDE SEQUENCE [LARGE SCALE GENOMIC DNA]</scope>
    <source>
        <strain evidence="2">cv. Asha</strain>
    </source>
</reference>
<evidence type="ECO:0000313" key="2">
    <source>
        <dbReference type="Proteomes" id="UP000075243"/>
    </source>
</evidence>
<protein>
    <submittedName>
        <fullName evidence="1">Uncharacterized protein</fullName>
    </submittedName>
</protein>